<dbReference type="Pfam" id="PF00815">
    <property type="entry name" value="Histidinol_dh"/>
    <property type="match status" value="1"/>
</dbReference>
<evidence type="ECO:0000256" key="13">
    <source>
        <dbReference type="PIRSR" id="PIRSR000099-1"/>
    </source>
</evidence>
<dbReference type="InterPro" id="IPR001692">
    <property type="entry name" value="Histidinol_DH_CS"/>
</dbReference>
<dbReference type="InterPro" id="IPR012131">
    <property type="entry name" value="Hstdl_DH"/>
</dbReference>
<protein>
    <recommendedName>
        <fullName evidence="3 11">Histidinol dehydrogenase</fullName>
        <shortName evidence="11">HDH</shortName>
        <ecNumber evidence="3 11">1.1.1.23</ecNumber>
    </recommendedName>
</protein>
<comment type="cofactor">
    <cofactor evidence="11 16">
        <name>Zn(2+)</name>
        <dbReference type="ChEBI" id="CHEBI:29105"/>
    </cofactor>
    <text evidence="11 16">Binds 1 zinc ion per subunit.</text>
</comment>
<feature type="binding site" evidence="11 16">
    <location>
        <position position="250"/>
    </location>
    <ligand>
        <name>Zn(2+)</name>
        <dbReference type="ChEBI" id="CHEBI:29105"/>
    </ligand>
</feature>
<dbReference type="CDD" id="cd06572">
    <property type="entry name" value="Histidinol_dh"/>
    <property type="match status" value="1"/>
</dbReference>
<proteinExistence type="inferred from homology"/>
<evidence type="ECO:0000256" key="17">
    <source>
        <dbReference type="RuleBase" id="RU004175"/>
    </source>
</evidence>
<evidence type="ECO:0000313" key="18">
    <source>
        <dbReference type="EMBL" id="RRB17164.1"/>
    </source>
</evidence>
<dbReference type="FunFam" id="3.40.50.1980:FF:000001">
    <property type="entry name" value="Histidinol dehydrogenase"/>
    <property type="match status" value="1"/>
</dbReference>
<dbReference type="GO" id="GO:0051287">
    <property type="term" value="F:NAD binding"/>
    <property type="evidence" value="ECO:0007669"/>
    <property type="project" value="InterPro"/>
</dbReference>
<feature type="binding site" evidence="11 15">
    <location>
        <position position="318"/>
    </location>
    <ligand>
        <name>substrate</name>
    </ligand>
</feature>
<dbReference type="EC" id="1.1.1.23" evidence="3 11"/>
<comment type="caution">
    <text evidence="18">The sequence shown here is derived from an EMBL/GenBank/DDBJ whole genome shotgun (WGS) entry which is preliminary data.</text>
</comment>
<keyword evidence="7 11" id="KW-0560">Oxidoreductase</keyword>
<feature type="binding site" evidence="11 15">
    <location>
        <position position="228"/>
    </location>
    <ligand>
        <name>substrate</name>
    </ligand>
</feature>
<keyword evidence="5 11" id="KW-0479">Metal-binding</keyword>
<dbReference type="GO" id="GO:0004399">
    <property type="term" value="F:histidinol dehydrogenase activity"/>
    <property type="evidence" value="ECO:0007669"/>
    <property type="project" value="UniProtKB-UniRule"/>
</dbReference>
<keyword evidence="4 11" id="KW-0028">Amino-acid biosynthesis</keyword>
<feature type="binding site" evidence="11 14">
    <location>
        <position position="124"/>
    </location>
    <ligand>
        <name>NAD(+)</name>
        <dbReference type="ChEBI" id="CHEBI:57540"/>
    </ligand>
</feature>
<evidence type="ECO:0000256" key="11">
    <source>
        <dbReference type="HAMAP-Rule" id="MF_01024"/>
    </source>
</evidence>
<dbReference type="Gene3D" id="1.20.5.1300">
    <property type="match status" value="1"/>
</dbReference>
<keyword evidence="6 11" id="KW-0862">Zinc</keyword>
<feature type="binding site" evidence="11 15">
    <location>
        <position position="405"/>
    </location>
    <ligand>
        <name>substrate</name>
    </ligand>
</feature>
<evidence type="ECO:0000256" key="12">
    <source>
        <dbReference type="PIRNR" id="PIRNR000099"/>
    </source>
</evidence>
<feature type="binding site" evidence="11 16">
    <location>
        <position position="351"/>
    </location>
    <ligand>
        <name>Zn(2+)</name>
        <dbReference type="ChEBI" id="CHEBI:29105"/>
    </ligand>
</feature>
<accession>A0A3P1CWD7</accession>
<keyword evidence="8 11" id="KW-0520">NAD</keyword>
<feature type="binding site" evidence="11 14">
    <location>
        <position position="204"/>
    </location>
    <ligand>
        <name>NAD(+)</name>
        <dbReference type="ChEBI" id="CHEBI:57540"/>
    </ligand>
</feature>
<dbReference type="HAMAP" id="MF_01024">
    <property type="entry name" value="HisD"/>
    <property type="match status" value="1"/>
</dbReference>
<comment type="pathway">
    <text evidence="1 11">Amino-acid biosynthesis; L-histidine biosynthesis; L-histidine from 5-phospho-alpha-D-ribose 1-diphosphate: step 9/9.</text>
</comment>
<dbReference type="AlphaFoldDB" id="A0A3P1CWD7"/>
<dbReference type="PRINTS" id="PR00083">
    <property type="entry name" value="HOLDHDRGNASE"/>
</dbReference>
<dbReference type="Proteomes" id="UP000274271">
    <property type="component" value="Unassembled WGS sequence"/>
</dbReference>
<feature type="binding site" evidence="11 15">
    <location>
        <position position="250"/>
    </location>
    <ligand>
        <name>substrate</name>
    </ligand>
</feature>
<comment type="similarity">
    <text evidence="2 11 12 17">Belongs to the histidinol dehydrogenase family.</text>
</comment>
<name>A0A3P1CWD7_9BACT</name>
<comment type="function">
    <text evidence="11">Catalyzes the sequential NAD-dependent oxidations of L-histidinol to L-histidinaldehyde and then to L-histidine.</text>
</comment>
<feature type="binding site" evidence="11 14">
    <location>
        <position position="181"/>
    </location>
    <ligand>
        <name>NAD(+)</name>
        <dbReference type="ChEBI" id="CHEBI:57540"/>
    </ligand>
</feature>
<dbReference type="FunFam" id="1.20.5.1300:FF:000002">
    <property type="entry name" value="Histidinol dehydrogenase, chloroplastic"/>
    <property type="match status" value="1"/>
</dbReference>
<evidence type="ECO:0000256" key="16">
    <source>
        <dbReference type="PIRSR" id="PIRSR000099-4"/>
    </source>
</evidence>
<evidence type="ECO:0000256" key="8">
    <source>
        <dbReference type="ARBA" id="ARBA00023027"/>
    </source>
</evidence>
<evidence type="ECO:0000256" key="3">
    <source>
        <dbReference type="ARBA" id="ARBA00012965"/>
    </source>
</evidence>
<dbReference type="PROSITE" id="PS00611">
    <property type="entry name" value="HISOL_DEHYDROGENASE"/>
    <property type="match status" value="1"/>
</dbReference>
<dbReference type="OrthoDB" id="9805269at2"/>
<evidence type="ECO:0000256" key="7">
    <source>
        <dbReference type="ARBA" id="ARBA00023002"/>
    </source>
</evidence>
<dbReference type="SUPFAM" id="SSF53720">
    <property type="entry name" value="ALDH-like"/>
    <property type="match status" value="1"/>
</dbReference>
<evidence type="ECO:0000256" key="5">
    <source>
        <dbReference type="ARBA" id="ARBA00022723"/>
    </source>
</evidence>
<feature type="binding site" evidence="11 15">
    <location>
        <position position="253"/>
    </location>
    <ligand>
        <name>substrate</name>
    </ligand>
</feature>
<feature type="active site" description="Proton acceptor" evidence="11 13">
    <location>
        <position position="317"/>
    </location>
</feature>
<keyword evidence="19" id="KW-1185">Reference proteome</keyword>
<feature type="binding site" evidence="11 15">
    <location>
        <position position="410"/>
    </location>
    <ligand>
        <name>substrate</name>
    </ligand>
</feature>
<dbReference type="UniPathway" id="UPA00031">
    <property type="reaction ID" value="UER00014"/>
</dbReference>
<dbReference type="EMBL" id="RQJP01000001">
    <property type="protein sequence ID" value="RRB17164.1"/>
    <property type="molecule type" value="Genomic_DNA"/>
</dbReference>
<feature type="binding site" evidence="11 16">
    <location>
        <position position="253"/>
    </location>
    <ligand>
        <name>Zn(2+)</name>
        <dbReference type="ChEBI" id="CHEBI:29105"/>
    </ligand>
</feature>
<dbReference type="GO" id="GO:0000105">
    <property type="term" value="P:L-histidine biosynthetic process"/>
    <property type="evidence" value="ECO:0007669"/>
    <property type="project" value="UniProtKB-UniRule"/>
</dbReference>
<feature type="binding site" evidence="11 15">
    <location>
        <position position="351"/>
    </location>
    <ligand>
        <name>substrate</name>
    </ligand>
</feature>
<dbReference type="InterPro" id="IPR022695">
    <property type="entry name" value="Histidinol_DH_monofunct"/>
</dbReference>
<feature type="active site" description="Proton acceptor" evidence="11 13">
    <location>
        <position position="318"/>
    </location>
</feature>
<comment type="catalytic activity">
    <reaction evidence="10 11">
        <text>L-histidinol + 2 NAD(+) + H2O = L-histidine + 2 NADH + 3 H(+)</text>
        <dbReference type="Rhea" id="RHEA:20641"/>
        <dbReference type="ChEBI" id="CHEBI:15377"/>
        <dbReference type="ChEBI" id="CHEBI:15378"/>
        <dbReference type="ChEBI" id="CHEBI:57540"/>
        <dbReference type="ChEBI" id="CHEBI:57595"/>
        <dbReference type="ChEBI" id="CHEBI:57699"/>
        <dbReference type="ChEBI" id="CHEBI:57945"/>
        <dbReference type="EC" id="1.1.1.23"/>
    </reaction>
</comment>
<dbReference type="RefSeq" id="WP_124903490.1">
    <property type="nucleotide sequence ID" value="NZ_RQJP01000001.1"/>
</dbReference>
<dbReference type="PANTHER" id="PTHR21256:SF2">
    <property type="entry name" value="HISTIDINE BIOSYNTHESIS TRIFUNCTIONAL PROTEIN"/>
    <property type="match status" value="1"/>
</dbReference>
<dbReference type="InterPro" id="IPR016161">
    <property type="entry name" value="Ald_DH/histidinol_DH"/>
</dbReference>
<reference evidence="18 19" key="1">
    <citation type="submission" date="2018-11" db="EMBL/GenBank/DDBJ databases">
        <authorList>
            <person name="Zhou Z."/>
            <person name="Wang G."/>
        </authorList>
    </citation>
    <scope>NUCLEOTIDE SEQUENCE [LARGE SCALE GENOMIC DNA]</scope>
    <source>
        <strain evidence="18 19">KCTC42998</strain>
    </source>
</reference>
<sequence length="422" mass="45240">MKILSFPDRTEWPELLARPVQSTAAIEKAVAPILEQVRTKGDQALAELSLKFDKIAYTGLPFQPGDLAAAESQLSDELKTAIRQAYQNIRTFHEAQRQPVEKIETMPGVTCWRRSVGIEKVGLYIPGGTAPLFSTVLMLGIPAQLAGCKEVILCTPSDHPAILYAAQLVGVTQLFRIGGAQAIAAMAYGTKSIPKVYKIFGPGNQYVTAAKMLVAKEGMAIDMPAGPSEVAIYADDSAIPSFVAADLLSQAEHGSDSQVLLVSTSKHIITTVHVALISQLERLSRRDLAAHAIENSKAILVETQDDAIDLLNDYAAEHLILSVENAEAVAERIVNAGSIFLGNYTPESAGDYASGTNHTLPTNGFARAYSGVSLDSFVKKITVQHITREGIKTLGPTIEAMAEAESLTAHKHAVSLRLASLE</sequence>
<evidence type="ECO:0000256" key="6">
    <source>
        <dbReference type="ARBA" id="ARBA00022833"/>
    </source>
</evidence>
<gene>
    <name evidence="11 18" type="primary">hisD</name>
    <name evidence="18" type="ORF">EHT87_02465</name>
</gene>
<evidence type="ECO:0000313" key="19">
    <source>
        <dbReference type="Proteomes" id="UP000274271"/>
    </source>
</evidence>
<dbReference type="NCBIfam" id="TIGR00069">
    <property type="entry name" value="hisD"/>
    <property type="match status" value="1"/>
</dbReference>
<dbReference type="PANTHER" id="PTHR21256">
    <property type="entry name" value="HISTIDINOL DEHYDROGENASE HDH"/>
    <property type="match status" value="1"/>
</dbReference>
<organism evidence="18 19">
    <name type="scientific">Larkinella knui</name>
    <dbReference type="NCBI Taxonomy" id="2025310"/>
    <lineage>
        <taxon>Bacteria</taxon>
        <taxon>Pseudomonadati</taxon>
        <taxon>Bacteroidota</taxon>
        <taxon>Cytophagia</taxon>
        <taxon>Cytophagales</taxon>
        <taxon>Spirosomataceae</taxon>
        <taxon>Larkinella</taxon>
    </lineage>
</organism>
<evidence type="ECO:0000256" key="14">
    <source>
        <dbReference type="PIRSR" id="PIRSR000099-2"/>
    </source>
</evidence>
<evidence type="ECO:0000256" key="9">
    <source>
        <dbReference type="ARBA" id="ARBA00023102"/>
    </source>
</evidence>
<feature type="binding site" evidence="11 16">
    <location>
        <position position="410"/>
    </location>
    <ligand>
        <name>Zn(2+)</name>
        <dbReference type="ChEBI" id="CHEBI:29105"/>
    </ligand>
</feature>
<dbReference type="Gene3D" id="3.40.50.1980">
    <property type="entry name" value="Nitrogenase molybdenum iron protein domain"/>
    <property type="match status" value="2"/>
</dbReference>
<keyword evidence="9 11" id="KW-0368">Histidine biosynthesis</keyword>
<evidence type="ECO:0000256" key="4">
    <source>
        <dbReference type="ARBA" id="ARBA00022605"/>
    </source>
</evidence>
<evidence type="ECO:0000256" key="1">
    <source>
        <dbReference type="ARBA" id="ARBA00004940"/>
    </source>
</evidence>
<dbReference type="GO" id="GO:0005829">
    <property type="term" value="C:cytosol"/>
    <property type="evidence" value="ECO:0007669"/>
    <property type="project" value="TreeGrafter"/>
</dbReference>
<dbReference type="GO" id="GO:0008270">
    <property type="term" value="F:zinc ion binding"/>
    <property type="evidence" value="ECO:0007669"/>
    <property type="project" value="UniProtKB-UniRule"/>
</dbReference>
<evidence type="ECO:0000256" key="15">
    <source>
        <dbReference type="PIRSR" id="PIRSR000099-3"/>
    </source>
</evidence>
<dbReference type="PIRSF" id="PIRSF000099">
    <property type="entry name" value="Histidinol_dh"/>
    <property type="match status" value="1"/>
</dbReference>
<evidence type="ECO:0000256" key="10">
    <source>
        <dbReference type="ARBA" id="ARBA00049489"/>
    </source>
</evidence>
<evidence type="ECO:0000256" key="2">
    <source>
        <dbReference type="ARBA" id="ARBA00010178"/>
    </source>
</evidence>